<sequence length="136" mass="14862">MPPKVKKKKKTKEELEEERRQAEEAARAAEEGAPVTCRISLACHGIAGMSAMIRFKSCTLCSERLRLEEFEFQRLEELERQRVELLATYTEQENERSRAGAPGWAEAAGAQCGIGGTQAGLGMGAVLGVHLCAPSQ</sequence>
<proteinExistence type="predicted"/>
<name>A0A699ZQL6_HAELA</name>
<feature type="compositionally biased region" description="Basic residues" evidence="1">
    <location>
        <begin position="1"/>
        <end position="10"/>
    </location>
</feature>
<reference evidence="2 3" key="1">
    <citation type="submission" date="2020-02" db="EMBL/GenBank/DDBJ databases">
        <title>Draft genome sequence of Haematococcus lacustris strain NIES-144.</title>
        <authorList>
            <person name="Morimoto D."/>
            <person name="Nakagawa S."/>
            <person name="Yoshida T."/>
            <person name="Sawayama S."/>
        </authorList>
    </citation>
    <scope>NUCLEOTIDE SEQUENCE [LARGE SCALE GENOMIC DNA]</scope>
    <source>
        <strain evidence="2 3">NIES-144</strain>
    </source>
</reference>
<keyword evidence="3" id="KW-1185">Reference proteome</keyword>
<feature type="non-terminal residue" evidence="2">
    <location>
        <position position="136"/>
    </location>
</feature>
<accession>A0A699ZQL6</accession>
<comment type="caution">
    <text evidence="2">The sequence shown here is derived from an EMBL/GenBank/DDBJ whole genome shotgun (WGS) entry which is preliminary data.</text>
</comment>
<protein>
    <submittedName>
        <fullName evidence="2">Uncharacterized protein</fullName>
    </submittedName>
</protein>
<evidence type="ECO:0000313" key="3">
    <source>
        <dbReference type="Proteomes" id="UP000485058"/>
    </source>
</evidence>
<feature type="region of interest" description="Disordered" evidence="1">
    <location>
        <begin position="1"/>
        <end position="32"/>
    </location>
</feature>
<gene>
    <name evidence="2" type="ORF">HaLaN_19339</name>
</gene>
<feature type="non-terminal residue" evidence="2">
    <location>
        <position position="1"/>
    </location>
</feature>
<evidence type="ECO:0000313" key="2">
    <source>
        <dbReference type="EMBL" id="GFH21949.1"/>
    </source>
</evidence>
<organism evidence="2 3">
    <name type="scientific">Haematococcus lacustris</name>
    <name type="common">Green alga</name>
    <name type="synonym">Haematococcus pluvialis</name>
    <dbReference type="NCBI Taxonomy" id="44745"/>
    <lineage>
        <taxon>Eukaryota</taxon>
        <taxon>Viridiplantae</taxon>
        <taxon>Chlorophyta</taxon>
        <taxon>core chlorophytes</taxon>
        <taxon>Chlorophyceae</taxon>
        <taxon>CS clade</taxon>
        <taxon>Chlamydomonadales</taxon>
        <taxon>Haematococcaceae</taxon>
        <taxon>Haematococcus</taxon>
    </lineage>
</organism>
<dbReference type="AlphaFoldDB" id="A0A699ZQL6"/>
<dbReference type="Proteomes" id="UP000485058">
    <property type="component" value="Unassembled WGS sequence"/>
</dbReference>
<evidence type="ECO:0000256" key="1">
    <source>
        <dbReference type="SAM" id="MobiDB-lite"/>
    </source>
</evidence>
<dbReference type="EMBL" id="BLLF01001937">
    <property type="protein sequence ID" value="GFH21949.1"/>
    <property type="molecule type" value="Genomic_DNA"/>
</dbReference>
<feature type="compositionally biased region" description="Basic and acidic residues" evidence="1">
    <location>
        <begin position="11"/>
        <end position="30"/>
    </location>
</feature>